<dbReference type="RefSeq" id="WP_198112395.1">
    <property type="nucleotide sequence ID" value="NZ_JAEDAK010000013.1"/>
</dbReference>
<dbReference type="PANTHER" id="PTHR43268">
    <property type="entry name" value="THIOSULFATE SULFURTRANSFERASE/RHODANESE-LIKE DOMAIN-CONTAINING PROTEIN 2"/>
    <property type="match status" value="1"/>
</dbReference>
<protein>
    <submittedName>
        <fullName evidence="2">Sulfurtransferase</fullName>
    </submittedName>
</protein>
<dbReference type="EMBL" id="JAEDAK010000013">
    <property type="protein sequence ID" value="MBH9578628.1"/>
    <property type="molecule type" value="Genomic_DNA"/>
</dbReference>
<evidence type="ECO:0000259" key="1">
    <source>
        <dbReference type="PROSITE" id="PS50206"/>
    </source>
</evidence>
<name>A0A931NIA2_9BURK</name>
<dbReference type="SUPFAM" id="SSF52821">
    <property type="entry name" value="Rhodanese/Cell cycle control phosphatase"/>
    <property type="match status" value="1"/>
</dbReference>
<dbReference type="InterPro" id="IPR040503">
    <property type="entry name" value="TRHO_N"/>
</dbReference>
<dbReference type="Gene3D" id="3.30.70.100">
    <property type="match status" value="1"/>
</dbReference>
<sequence>MSGSILNISAYRFVALPDAAALRDTLQTRAQTLELKGTVLLAEEGINLFLAGPAEAVGAWVAALEQDARFADLQPKESWSEHQPFKRLKVKVKREIIRMDCPQIRPDRAARAPAVDAATLKRWLDQGHDDAGRPLKLLDTRNAFEVDYGAFDGTLDWRIHKFTEFPAALEAHRAELEGHTVVSYCTGGIRCEKAALLMQERLPGTPVFQLEGGILKYFELAGGAHYHGGCFVFDERECLDPDLSEKHPQRLG</sequence>
<feature type="domain" description="Rhodanese" evidence="1">
    <location>
        <begin position="131"/>
        <end position="226"/>
    </location>
</feature>
<dbReference type="Pfam" id="PF17773">
    <property type="entry name" value="UPF0176_N"/>
    <property type="match status" value="1"/>
</dbReference>
<dbReference type="Gene3D" id="3.40.250.10">
    <property type="entry name" value="Rhodanese-like domain"/>
    <property type="match status" value="1"/>
</dbReference>
<dbReference type="SMART" id="SM00450">
    <property type="entry name" value="RHOD"/>
    <property type="match status" value="1"/>
</dbReference>
<keyword evidence="3" id="KW-1185">Reference proteome</keyword>
<dbReference type="PANTHER" id="PTHR43268:SF3">
    <property type="entry name" value="RHODANESE-LIKE DOMAIN-CONTAINING PROTEIN 7-RELATED"/>
    <property type="match status" value="1"/>
</dbReference>
<dbReference type="Proteomes" id="UP000613266">
    <property type="component" value="Unassembled WGS sequence"/>
</dbReference>
<evidence type="ECO:0000313" key="3">
    <source>
        <dbReference type="Proteomes" id="UP000613266"/>
    </source>
</evidence>
<dbReference type="PROSITE" id="PS50206">
    <property type="entry name" value="RHODANESE_3"/>
    <property type="match status" value="1"/>
</dbReference>
<proteinExistence type="predicted"/>
<dbReference type="InterPro" id="IPR036873">
    <property type="entry name" value="Rhodanese-like_dom_sf"/>
</dbReference>
<reference evidence="2" key="1">
    <citation type="submission" date="2020-12" db="EMBL/GenBank/DDBJ databases">
        <title>The genome sequence of Inhella sp. 1Y17.</title>
        <authorList>
            <person name="Liu Y."/>
        </authorList>
    </citation>
    <scope>NUCLEOTIDE SEQUENCE</scope>
    <source>
        <strain evidence="2">1Y17</strain>
    </source>
</reference>
<dbReference type="InterPro" id="IPR001763">
    <property type="entry name" value="Rhodanese-like_dom"/>
</dbReference>
<dbReference type="InterPro" id="IPR020936">
    <property type="entry name" value="TrhO"/>
</dbReference>
<gene>
    <name evidence="2" type="ORF">I7X39_17180</name>
</gene>
<organism evidence="2 3">
    <name type="scientific">Inhella proteolytica</name>
    <dbReference type="NCBI Taxonomy" id="2795029"/>
    <lineage>
        <taxon>Bacteria</taxon>
        <taxon>Pseudomonadati</taxon>
        <taxon>Pseudomonadota</taxon>
        <taxon>Betaproteobacteria</taxon>
        <taxon>Burkholderiales</taxon>
        <taxon>Sphaerotilaceae</taxon>
        <taxon>Inhella</taxon>
    </lineage>
</organism>
<accession>A0A931NIA2</accession>
<comment type="caution">
    <text evidence="2">The sequence shown here is derived from an EMBL/GenBank/DDBJ whole genome shotgun (WGS) entry which is preliminary data.</text>
</comment>
<dbReference type="AlphaFoldDB" id="A0A931NIA2"/>
<evidence type="ECO:0000313" key="2">
    <source>
        <dbReference type="EMBL" id="MBH9578628.1"/>
    </source>
</evidence>
<dbReference type="NCBIfam" id="NF003703">
    <property type="entry name" value="PRK05320.1"/>
    <property type="match status" value="1"/>
</dbReference>